<reference evidence="1 2" key="2">
    <citation type="submission" date="2018-11" db="EMBL/GenBank/DDBJ databases">
        <authorList>
            <consortium name="Pathogen Informatics"/>
        </authorList>
    </citation>
    <scope>NUCLEOTIDE SEQUENCE [LARGE SCALE GENOMIC DNA]</scope>
</reference>
<evidence type="ECO:0000313" key="1">
    <source>
        <dbReference type="EMBL" id="VDK37875.1"/>
    </source>
</evidence>
<dbReference type="OrthoDB" id="5905396at2759"/>
<dbReference type="WBParaSite" id="ASIM_0000949001-mRNA-1">
    <property type="protein sequence ID" value="ASIM_0000949001-mRNA-1"/>
    <property type="gene ID" value="ASIM_0000949001"/>
</dbReference>
<keyword evidence="2" id="KW-1185">Reference proteome</keyword>
<evidence type="ECO:0000313" key="3">
    <source>
        <dbReference type="WBParaSite" id="ASIM_0000949001-mRNA-1"/>
    </source>
</evidence>
<dbReference type="Proteomes" id="UP000267096">
    <property type="component" value="Unassembled WGS sequence"/>
</dbReference>
<sequence>PNNIPLRVTVTEYQSRKSSAPSTISPPYVKIAHNQSDRRYSSGLQLARQRTPLTVEQCAQLNEVLLDPSLGVVKEMVKQIEKPSRCATSQITPSAHKLLT</sequence>
<reference evidence="3" key="1">
    <citation type="submission" date="2017-02" db="UniProtKB">
        <authorList>
            <consortium name="WormBaseParasite"/>
        </authorList>
    </citation>
    <scope>IDENTIFICATION</scope>
</reference>
<proteinExistence type="predicted"/>
<protein>
    <submittedName>
        <fullName evidence="3">BRCA2</fullName>
    </submittedName>
</protein>
<dbReference type="EMBL" id="UYRR01027525">
    <property type="protein sequence ID" value="VDK37875.1"/>
    <property type="molecule type" value="Genomic_DNA"/>
</dbReference>
<dbReference type="AlphaFoldDB" id="A0A0M3JP97"/>
<gene>
    <name evidence="1" type="ORF">ASIM_LOCUS9231</name>
</gene>
<evidence type="ECO:0000313" key="2">
    <source>
        <dbReference type="Proteomes" id="UP000267096"/>
    </source>
</evidence>
<organism evidence="3">
    <name type="scientific">Anisakis simplex</name>
    <name type="common">Herring worm</name>
    <dbReference type="NCBI Taxonomy" id="6269"/>
    <lineage>
        <taxon>Eukaryota</taxon>
        <taxon>Metazoa</taxon>
        <taxon>Ecdysozoa</taxon>
        <taxon>Nematoda</taxon>
        <taxon>Chromadorea</taxon>
        <taxon>Rhabditida</taxon>
        <taxon>Spirurina</taxon>
        <taxon>Ascaridomorpha</taxon>
        <taxon>Ascaridoidea</taxon>
        <taxon>Anisakidae</taxon>
        <taxon>Anisakis</taxon>
        <taxon>Anisakis simplex complex</taxon>
    </lineage>
</organism>
<accession>A0A0M3JP97</accession>
<name>A0A0M3JP97_ANISI</name>